<feature type="region of interest" description="Disordered" evidence="2">
    <location>
        <begin position="9"/>
        <end position="60"/>
    </location>
</feature>
<dbReference type="SUPFAM" id="SSF52540">
    <property type="entry name" value="P-loop containing nucleoside triphosphate hydrolases"/>
    <property type="match status" value="1"/>
</dbReference>
<organism evidence="4 5">
    <name type="scientific">Venustampulla echinocandica</name>
    <dbReference type="NCBI Taxonomy" id="2656787"/>
    <lineage>
        <taxon>Eukaryota</taxon>
        <taxon>Fungi</taxon>
        <taxon>Dikarya</taxon>
        <taxon>Ascomycota</taxon>
        <taxon>Pezizomycotina</taxon>
        <taxon>Leotiomycetes</taxon>
        <taxon>Helotiales</taxon>
        <taxon>Pleuroascaceae</taxon>
        <taxon>Venustampulla</taxon>
    </lineage>
</organism>
<dbReference type="InterPro" id="IPR056884">
    <property type="entry name" value="NPHP3-like_N"/>
</dbReference>
<evidence type="ECO:0000259" key="3">
    <source>
        <dbReference type="Pfam" id="PF24883"/>
    </source>
</evidence>
<sequence length="853" mass="96908">MFSKFRRVLGLSKTKRTPSIPPTDSSQIGDDIDDHAPELATTNAGPAEPQTDLARPDNSLDIGHFEQRDWYGIRVLRDPDPVGSASIDIVFIHGLTGSAYKSWLHKGSGVHWPRDLLGKDMKDARIMTFGYDVDLVNLRSHAAQDGISGYAHDLLGCMSGCRLGDLLSRRIIFVAHSLGGLLLERALVISRNSNQPHLQAIETYTVGVCFLGTPHHGAGQARLGDGLVNVINLVKPTNRNMIELLKRNSHILGDIENEFHQLLDKRRKDGGKIEIVCFYETIPFISSCVVPKESAIISGEPHYPIRANHEDMTLFSQRGTYGDKGYIDILREIRRIEQIENARFAQFWASLEVNKMDIDRHLSITSTPQDGTFTWIYERLNLRDVRSRQEKCLIHITGMPGCGKTVLSTWLYRNFRQLTLHRNRYVGAFFHGFNGRDASRRSTKGMLSSLLHQMFLSGSLRRQHLLPYFTNSFKTDPLPPDILVRIFQWACGLEAFEKAIYIIDALDECDQGAERDESVRCLSSILNQDTNNKLTMIVASRDYWDITFEPTSPGSDSVIRANLDEEDAMKRDLEAYTERCVKDFIKKRPEYSSYNDELILRIRDRAGNGMFLMVQLLTDLLYRSVDSSPAAIRRTINSLPSTLQEVYRGIWQTVPPGNEPRARKIMCWILTAFQPIAVQTLADALAHETVLNDETDRNSLVDARPIDLRGDLRRLFGPLIRIGDAVELVHQTVKDYFFLESNQQQLQTKFSVLSPDRHINIAKVCLFCLGQNKHAMTSANSLNSILGVGVPPFFAYAHKYCNRHREAAVENHESNETIAKFDLYQERTLGDIEFEAIISDEETWARLEQRRRS</sequence>
<name>A0A370TQK3_9HELO</name>
<accession>A0A370TQK3</accession>
<dbReference type="InterPro" id="IPR029058">
    <property type="entry name" value="AB_hydrolase_fold"/>
</dbReference>
<evidence type="ECO:0000256" key="1">
    <source>
        <dbReference type="ARBA" id="ARBA00022737"/>
    </source>
</evidence>
<dbReference type="Gene3D" id="3.40.50.1820">
    <property type="entry name" value="alpha/beta hydrolase"/>
    <property type="match status" value="1"/>
</dbReference>
<keyword evidence="1" id="KW-0677">Repeat</keyword>
<dbReference type="OrthoDB" id="163438at2759"/>
<comment type="caution">
    <text evidence="4">The sequence shown here is derived from an EMBL/GenBank/DDBJ whole genome shotgun (WGS) entry which is preliminary data.</text>
</comment>
<gene>
    <name evidence="4" type="ORF">BP5553_05244</name>
</gene>
<dbReference type="Proteomes" id="UP000254866">
    <property type="component" value="Unassembled WGS sequence"/>
</dbReference>
<dbReference type="Gene3D" id="3.40.50.300">
    <property type="entry name" value="P-loop containing nucleotide triphosphate hydrolases"/>
    <property type="match status" value="1"/>
</dbReference>
<proteinExistence type="predicted"/>
<evidence type="ECO:0000313" key="4">
    <source>
        <dbReference type="EMBL" id="RDL37811.1"/>
    </source>
</evidence>
<feature type="domain" description="Nephrocystin 3-like N-terminal" evidence="3">
    <location>
        <begin position="371"/>
        <end position="541"/>
    </location>
</feature>
<dbReference type="PANTHER" id="PTHR10039:SF14">
    <property type="entry name" value="NACHT DOMAIN-CONTAINING PROTEIN"/>
    <property type="match status" value="1"/>
</dbReference>
<evidence type="ECO:0000256" key="2">
    <source>
        <dbReference type="SAM" id="MobiDB-lite"/>
    </source>
</evidence>
<evidence type="ECO:0000313" key="5">
    <source>
        <dbReference type="Proteomes" id="UP000254866"/>
    </source>
</evidence>
<dbReference type="PANTHER" id="PTHR10039">
    <property type="entry name" value="AMELOGENIN"/>
    <property type="match status" value="1"/>
</dbReference>
<dbReference type="EMBL" id="NPIC01000003">
    <property type="protein sequence ID" value="RDL37811.1"/>
    <property type="molecule type" value="Genomic_DNA"/>
</dbReference>
<reference evidence="4 5" key="1">
    <citation type="journal article" date="2018" name="IMA Fungus">
        <title>IMA Genome-F 9: Draft genome sequence of Annulohypoxylon stygium, Aspergillus mulundensis, Berkeleyomyces basicola (syn. Thielaviopsis basicola), Ceratocystis smalleyi, two Cercospora beticola strains, Coleophoma cylindrospora, Fusarium fracticaudum, Phialophora cf. hyalina, and Morchella septimelata.</title>
        <authorList>
            <person name="Wingfield B.D."/>
            <person name="Bills G.F."/>
            <person name="Dong Y."/>
            <person name="Huang W."/>
            <person name="Nel W.J."/>
            <person name="Swalarsk-Parry B.S."/>
            <person name="Vaghefi N."/>
            <person name="Wilken P.M."/>
            <person name="An Z."/>
            <person name="de Beer Z.W."/>
            <person name="De Vos L."/>
            <person name="Chen L."/>
            <person name="Duong T.A."/>
            <person name="Gao Y."/>
            <person name="Hammerbacher A."/>
            <person name="Kikkert J.R."/>
            <person name="Li Y."/>
            <person name="Li H."/>
            <person name="Li K."/>
            <person name="Li Q."/>
            <person name="Liu X."/>
            <person name="Ma X."/>
            <person name="Naidoo K."/>
            <person name="Pethybridge S.J."/>
            <person name="Sun J."/>
            <person name="Steenkamp E.T."/>
            <person name="van der Nest M.A."/>
            <person name="van Wyk S."/>
            <person name="Wingfield M.J."/>
            <person name="Xiong C."/>
            <person name="Yue Q."/>
            <person name="Zhang X."/>
        </authorList>
    </citation>
    <scope>NUCLEOTIDE SEQUENCE [LARGE SCALE GENOMIC DNA]</scope>
    <source>
        <strain evidence="4 5">BP 5553</strain>
    </source>
</reference>
<dbReference type="SUPFAM" id="SSF53474">
    <property type="entry name" value="alpha/beta-Hydrolases"/>
    <property type="match status" value="1"/>
</dbReference>
<protein>
    <recommendedName>
        <fullName evidence="3">Nephrocystin 3-like N-terminal domain-containing protein</fullName>
    </recommendedName>
</protein>
<dbReference type="Pfam" id="PF24883">
    <property type="entry name" value="NPHP3_N"/>
    <property type="match status" value="1"/>
</dbReference>
<dbReference type="AlphaFoldDB" id="A0A370TQK3"/>
<dbReference type="RefSeq" id="XP_031870467.1">
    <property type="nucleotide sequence ID" value="XM_032013867.1"/>
</dbReference>
<dbReference type="InterPro" id="IPR027417">
    <property type="entry name" value="P-loop_NTPase"/>
</dbReference>
<keyword evidence="5" id="KW-1185">Reference proteome</keyword>
<dbReference type="GeneID" id="43598093"/>